<comment type="caution">
    <text evidence="1">The sequence shown here is derived from an EMBL/GenBank/DDBJ whole genome shotgun (WGS) entry which is preliminary data.</text>
</comment>
<dbReference type="EMBL" id="LXQA011222743">
    <property type="protein sequence ID" value="MCI89565.1"/>
    <property type="molecule type" value="Genomic_DNA"/>
</dbReference>
<dbReference type="AlphaFoldDB" id="A0A392VS92"/>
<evidence type="ECO:0000313" key="2">
    <source>
        <dbReference type="Proteomes" id="UP000265520"/>
    </source>
</evidence>
<sequence>MSSLGDIECGREDVILVKDC</sequence>
<dbReference type="Proteomes" id="UP000265520">
    <property type="component" value="Unassembled WGS sequence"/>
</dbReference>
<evidence type="ECO:0000313" key="1">
    <source>
        <dbReference type="EMBL" id="MCI89565.1"/>
    </source>
</evidence>
<proteinExistence type="predicted"/>
<protein>
    <submittedName>
        <fullName evidence="1">Uncharacterized protein</fullName>
    </submittedName>
</protein>
<organism evidence="1 2">
    <name type="scientific">Trifolium medium</name>
    <dbReference type="NCBI Taxonomy" id="97028"/>
    <lineage>
        <taxon>Eukaryota</taxon>
        <taxon>Viridiplantae</taxon>
        <taxon>Streptophyta</taxon>
        <taxon>Embryophyta</taxon>
        <taxon>Tracheophyta</taxon>
        <taxon>Spermatophyta</taxon>
        <taxon>Magnoliopsida</taxon>
        <taxon>eudicotyledons</taxon>
        <taxon>Gunneridae</taxon>
        <taxon>Pentapetalae</taxon>
        <taxon>rosids</taxon>
        <taxon>fabids</taxon>
        <taxon>Fabales</taxon>
        <taxon>Fabaceae</taxon>
        <taxon>Papilionoideae</taxon>
        <taxon>50 kb inversion clade</taxon>
        <taxon>NPAAA clade</taxon>
        <taxon>Hologalegina</taxon>
        <taxon>IRL clade</taxon>
        <taxon>Trifolieae</taxon>
        <taxon>Trifolium</taxon>
    </lineage>
</organism>
<feature type="non-terminal residue" evidence="1">
    <location>
        <position position="20"/>
    </location>
</feature>
<reference evidence="1 2" key="1">
    <citation type="journal article" date="2018" name="Front. Plant Sci.">
        <title>Red Clover (Trifolium pratense) and Zigzag Clover (T. medium) - A Picture of Genomic Similarities and Differences.</title>
        <authorList>
            <person name="Dluhosova J."/>
            <person name="Istvanek J."/>
            <person name="Nedelnik J."/>
            <person name="Repkova J."/>
        </authorList>
    </citation>
    <scope>NUCLEOTIDE SEQUENCE [LARGE SCALE GENOMIC DNA]</scope>
    <source>
        <strain evidence="2">cv. 10/8</strain>
        <tissue evidence="1">Leaf</tissue>
    </source>
</reference>
<name>A0A392VS92_9FABA</name>
<accession>A0A392VS92</accession>
<keyword evidence="2" id="KW-1185">Reference proteome</keyword>